<keyword evidence="4" id="KW-1185">Reference proteome</keyword>
<dbReference type="Gene3D" id="2.90.10.30">
    <property type="match status" value="1"/>
</dbReference>
<evidence type="ECO:0000313" key="3">
    <source>
        <dbReference type="EMBL" id="SCE75025.1"/>
    </source>
</evidence>
<dbReference type="SUPFAM" id="SSF51110">
    <property type="entry name" value="alpha-D-mannose-specific plant lectins"/>
    <property type="match status" value="1"/>
</dbReference>
<dbReference type="PROSITE" id="PS50927">
    <property type="entry name" value="BULB_LECTIN"/>
    <property type="match status" value="1"/>
</dbReference>
<feature type="signal peptide" evidence="1">
    <location>
        <begin position="1"/>
        <end position="24"/>
    </location>
</feature>
<feature type="chain" id="PRO_5008705178" evidence="1">
    <location>
        <begin position="25"/>
        <end position="142"/>
    </location>
</feature>
<feature type="domain" description="Bulb-type lectin" evidence="2">
    <location>
        <begin position="34"/>
        <end position="142"/>
    </location>
</feature>
<keyword evidence="1" id="KW-0732">Signal</keyword>
<dbReference type="GO" id="GO:0030246">
    <property type="term" value="F:carbohydrate binding"/>
    <property type="evidence" value="ECO:0007669"/>
    <property type="project" value="UniProtKB-KW"/>
</dbReference>
<gene>
    <name evidence="3" type="ORF">GA0070214_1011001</name>
</gene>
<dbReference type="InterPro" id="IPR036426">
    <property type="entry name" value="Bulb-type_lectin_dom_sf"/>
</dbReference>
<evidence type="ECO:0000256" key="1">
    <source>
        <dbReference type="SAM" id="SignalP"/>
    </source>
</evidence>
<dbReference type="AlphaFoldDB" id="A0A1C4UTV6"/>
<evidence type="ECO:0000259" key="2">
    <source>
        <dbReference type="PROSITE" id="PS50927"/>
    </source>
</evidence>
<accession>A0A1C4UTV6</accession>
<sequence length="142" mass="14919">MARPLLGAVVAVGIVLVSALPAQAANLGYAIFRGHYINKGDYLTRTVDPTVGTGYSVQLIMQPDGNLVLKRTTGKVCWAAGTNPSGHHAVYQQDGNFVVVNSSGRALWASNTVGSISATGSTVAVENTGSFFVGKKLIFYRC</sequence>
<dbReference type="Proteomes" id="UP000199629">
    <property type="component" value="Unassembled WGS sequence"/>
</dbReference>
<reference evidence="4" key="1">
    <citation type="submission" date="2016-06" db="EMBL/GenBank/DDBJ databases">
        <authorList>
            <person name="Varghese N."/>
            <person name="Submissions Spin"/>
        </authorList>
    </citation>
    <scope>NUCLEOTIDE SEQUENCE [LARGE SCALE GENOMIC DNA]</scope>
    <source>
        <strain evidence="4">DSM 45246</strain>
    </source>
</reference>
<name>A0A1C4UTV6_9ACTN</name>
<dbReference type="RefSeq" id="WP_139141749.1">
    <property type="nucleotide sequence ID" value="NZ_FMCS01000001.1"/>
</dbReference>
<dbReference type="EMBL" id="FMCS01000001">
    <property type="protein sequence ID" value="SCE75025.1"/>
    <property type="molecule type" value="Genomic_DNA"/>
</dbReference>
<proteinExistence type="predicted"/>
<organism evidence="3 4">
    <name type="scientific">Micromonospora chaiyaphumensis</name>
    <dbReference type="NCBI Taxonomy" id="307119"/>
    <lineage>
        <taxon>Bacteria</taxon>
        <taxon>Bacillati</taxon>
        <taxon>Actinomycetota</taxon>
        <taxon>Actinomycetes</taxon>
        <taxon>Micromonosporales</taxon>
        <taxon>Micromonosporaceae</taxon>
        <taxon>Micromonospora</taxon>
    </lineage>
</organism>
<evidence type="ECO:0000313" key="4">
    <source>
        <dbReference type="Proteomes" id="UP000199629"/>
    </source>
</evidence>
<keyword evidence="3" id="KW-0430">Lectin</keyword>
<protein>
    <submittedName>
        <fullName evidence="3">D-mannose binding lectin</fullName>
    </submittedName>
</protein>
<dbReference type="InterPro" id="IPR001480">
    <property type="entry name" value="Bulb-type_lectin_dom"/>
</dbReference>